<dbReference type="EMBL" id="BOLY01000006">
    <property type="protein sequence ID" value="GIZ46988.1"/>
    <property type="molecule type" value="Genomic_DNA"/>
</dbReference>
<dbReference type="InterPro" id="IPR001810">
    <property type="entry name" value="F-box_dom"/>
</dbReference>
<dbReference type="PROSITE" id="PS50181">
    <property type="entry name" value="FBOX"/>
    <property type="match status" value="1"/>
</dbReference>
<dbReference type="RefSeq" id="XP_044661475.1">
    <property type="nucleotide sequence ID" value="XM_044805540.1"/>
</dbReference>
<evidence type="ECO:0000256" key="1">
    <source>
        <dbReference type="SAM" id="MobiDB-lite"/>
    </source>
</evidence>
<evidence type="ECO:0000259" key="2">
    <source>
        <dbReference type="PROSITE" id="PS50181"/>
    </source>
</evidence>
<dbReference type="AlphaFoldDB" id="A0A9P3CQD5"/>
<feature type="region of interest" description="Disordered" evidence="1">
    <location>
        <begin position="1"/>
        <end position="29"/>
    </location>
</feature>
<protein>
    <recommendedName>
        <fullName evidence="2">F-box domain-containing protein</fullName>
    </recommendedName>
</protein>
<organism evidence="3 4">
    <name type="scientific">Cercospora kikuchii</name>
    <dbReference type="NCBI Taxonomy" id="84275"/>
    <lineage>
        <taxon>Eukaryota</taxon>
        <taxon>Fungi</taxon>
        <taxon>Dikarya</taxon>
        <taxon>Ascomycota</taxon>
        <taxon>Pezizomycotina</taxon>
        <taxon>Dothideomycetes</taxon>
        <taxon>Dothideomycetidae</taxon>
        <taxon>Mycosphaerellales</taxon>
        <taxon>Mycosphaerellaceae</taxon>
        <taxon>Cercospora</taxon>
    </lineage>
</organism>
<accession>A0A9P3CQD5</accession>
<evidence type="ECO:0000313" key="4">
    <source>
        <dbReference type="Proteomes" id="UP000825890"/>
    </source>
</evidence>
<dbReference type="Pfam" id="PF12937">
    <property type="entry name" value="F-box-like"/>
    <property type="match status" value="1"/>
</dbReference>
<dbReference type="Gene3D" id="1.20.1280.50">
    <property type="match status" value="1"/>
</dbReference>
<feature type="domain" description="F-box" evidence="2">
    <location>
        <begin position="31"/>
        <end position="69"/>
    </location>
</feature>
<gene>
    <name evidence="3" type="ORF">CKM354_001009000</name>
</gene>
<evidence type="ECO:0000313" key="3">
    <source>
        <dbReference type="EMBL" id="GIZ46988.1"/>
    </source>
</evidence>
<sequence>MARNKKKQKSQQPTAGPESDAPSSHKASTPAQLLGGLPVELQLRILSHLPAKQILSCRRIDRHFRDMIDLEENHGLLIGPSIAASMERFDTFVKRYCEFPLESKDSGTDFFLDAVTDYIEVCDIWAVNWVEKIDGFMEFLVQRSNDEFPNGGPFAGRQAWQLGFDFNELCDYAVGSFQYRMQNVFDEIYGEKVEIIIDRMRAFLLDHARHPAEYVPKYPVTGPHAPLVPGIPMLARAPQMPHVGRAMGVPVLPRSSPFTYYAASIWAQDKTLDARNDEMVVEGVERAVLLEETFIACI</sequence>
<keyword evidence="4" id="KW-1185">Reference proteome</keyword>
<comment type="caution">
    <text evidence="3">The sequence shown here is derived from an EMBL/GenBank/DDBJ whole genome shotgun (WGS) entry which is preliminary data.</text>
</comment>
<dbReference type="InterPro" id="IPR036047">
    <property type="entry name" value="F-box-like_dom_sf"/>
</dbReference>
<dbReference type="SUPFAM" id="SSF81383">
    <property type="entry name" value="F-box domain"/>
    <property type="match status" value="1"/>
</dbReference>
<name>A0A9P3CQD5_9PEZI</name>
<dbReference type="GeneID" id="68295665"/>
<dbReference type="Proteomes" id="UP000825890">
    <property type="component" value="Unassembled WGS sequence"/>
</dbReference>
<proteinExistence type="predicted"/>
<reference evidence="3 4" key="1">
    <citation type="submission" date="2021-01" db="EMBL/GenBank/DDBJ databases">
        <title>Cercospora kikuchii MAFF 305040 whole genome shotgun sequence.</title>
        <authorList>
            <person name="Kashiwa T."/>
            <person name="Suzuki T."/>
        </authorList>
    </citation>
    <scope>NUCLEOTIDE SEQUENCE [LARGE SCALE GENOMIC DNA]</scope>
    <source>
        <strain evidence="3 4">MAFF 305040</strain>
    </source>
</reference>
<dbReference type="SMART" id="SM00256">
    <property type="entry name" value="FBOX"/>
    <property type="match status" value="1"/>
</dbReference>
<dbReference type="OrthoDB" id="3640036at2759"/>